<dbReference type="SUPFAM" id="SSF69349">
    <property type="entry name" value="Phage fibre proteins"/>
    <property type="match status" value="1"/>
</dbReference>
<dbReference type="EMBL" id="LR796167">
    <property type="protein sequence ID" value="CAB4122940.1"/>
    <property type="molecule type" value="Genomic_DNA"/>
</dbReference>
<evidence type="ECO:0000313" key="2">
    <source>
        <dbReference type="EMBL" id="CAB4122940.1"/>
    </source>
</evidence>
<gene>
    <name evidence="2" type="ORF">UFOVP29_107</name>
</gene>
<accession>A0A6J5KSD7</accession>
<dbReference type="InterPro" id="IPR041352">
    <property type="entry name" value="Mtd_N"/>
</dbReference>
<protein>
    <recommendedName>
        <fullName evidence="1">Major tropism determinant N-terminal domain-containing protein</fullName>
    </recommendedName>
</protein>
<sequence>MATKIQLRRDLAANWTGTNPVLAQGEPGVELDTKKMKVGDGVTAWNSLAYVAADAASQGTTENMFVRINGTDDNLGSPWSGVIQVSDDGLNWTPGTYNEQWTGMDKTYLYNLAVGGGRIVYIVWENSDWANQDRYSLRWAYNAFERPKMPSTDNVQRGPNGEDVYWYNVRYVGSQFIAVGYYYDTARADYYYPIAIASTDGDTWTAIAIDLGFIAAKIAAEYGVDSVTNSMQLADVAYGNGGWLFGLHWGSNDSGNTGDDTPSNRNPAGFFYTTDLTTTLDNSQWYGTSDIPGAYIARFDGHGWVAWSNYYDVNGTMGAALFFNSNANPTQGSWRTVGFTDVVYSLVGDGYTPCITDIAAGEVEGTDWIVVADGNFGGFATSDQGVTWRVIQTTPQVTYPSYVNNSNPAAITGWSYNAPFSGEKITIAGSPVTQLNGTWYANYNGTIQLYSDAALTVSLDGSSWGNVDLYVDKYITGKYGQKTVSMSDVTGLVVGMAAYSSSLFETWEGNFDDPNTIVSIDTFANTIEMKYPFRGYDSLSSSVEFRPVLRRSYGDGITSLAYGAGAFVGSSWNNNLAAYRTTDMTTWTKTWRGSQSQGFYSNQLANSVAYGTVTTHGGLLRSNSTTVPGYTNFVSISDTFQVQVTSGDPEWINSESTEGFGKGSIEIDPILGSWHMGVSVGPEGFWGSNEGYYNSWGTGTTAIYSFNNSEGYVYPDWSTYTHDSVAIRAFGDGNDKYVWRFIGSRWGNYGEGYFTTPRLSVGGNDQWLDNYNYWGDGHSAINRMYFYDGGEGQLSSGDTLYDRTIYTYDGNLQLFADYGSSQSAGDTGWSSSYSTHTTSARLNWSNTNYATVDWNGVNIEVEGHSWQFTDDCSGDNYGTVYAPESSSYQVAGYWKFGDWQGDWEHAYIAATDYSDSEPADIHIHTGDTNGSHDYYFDRYGTLTVNAGGRVQMSCYWSVGDYTNDYYYTWVGSGVHPEIGGIDPKDILVSADNNHWFFDRNGNFTLPPGGDIMDSSYQSVLLDIPQTMQDTGEDYTLQITDRNRHIYVTSAGNILVPTNAAVAFPVGACVMVVTDSSHSLHIQAVDNVTTKLVLSKFGEDNVINMAADTMSTLLKIEENRWIVSIA</sequence>
<reference evidence="2" key="1">
    <citation type="submission" date="2020-04" db="EMBL/GenBank/DDBJ databases">
        <authorList>
            <person name="Chiriac C."/>
            <person name="Salcher M."/>
            <person name="Ghai R."/>
            <person name="Kavagutti S V."/>
        </authorList>
    </citation>
    <scope>NUCLEOTIDE SEQUENCE</scope>
</reference>
<name>A0A6J5KSD7_9CAUD</name>
<evidence type="ECO:0000259" key="1">
    <source>
        <dbReference type="Pfam" id="PF18454"/>
    </source>
</evidence>
<proteinExistence type="predicted"/>
<feature type="domain" description="Major tropism determinant N-terminal" evidence="1">
    <location>
        <begin position="5"/>
        <end position="43"/>
    </location>
</feature>
<dbReference type="Pfam" id="PF18454">
    <property type="entry name" value="Mtd_N"/>
    <property type="match status" value="1"/>
</dbReference>
<organism evidence="2">
    <name type="scientific">uncultured Caudovirales phage</name>
    <dbReference type="NCBI Taxonomy" id="2100421"/>
    <lineage>
        <taxon>Viruses</taxon>
        <taxon>Duplodnaviria</taxon>
        <taxon>Heunggongvirae</taxon>
        <taxon>Uroviricota</taxon>
        <taxon>Caudoviricetes</taxon>
        <taxon>Peduoviridae</taxon>
        <taxon>Maltschvirus</taxon>
        <taxon>Maltschvirus maltsch</taxon>
    </lineage>
</organism>